<name>A0AAN8D7W9_9TELE</name>
<comment type="caution">
    <text evidence="1">The sequence shown here is derived from an EMBL/GenBank/DDBJ whole genome shotgun (WGS) entry which is preliminary data.</text>
</comment>
<dbReference type="EMBL" id="JAULUE010002046">
    <property type="protein sequence ID" value="KAK5915375.1"/>
    <property type="molecule type" value="Genomic_DNA"/>
</dbReference>
<evidence type="ECO:0000313" key="2">
    <source>
        <dbReference type="Proteomes" id="UP001335648"/>
    </source>
</evidence>
<dbReference type="Proteomes" id="UP001335648">
    <property type="component" value="Unassembled WGS sequence"/>
</dbReference>
<dbReference type="AlphaFoldDB" id="A0AAN8D7W9"/>
<gene>
    <name evidence="1" type="ORF">CesoFtcFv8_000968</name>
</gene>
<evidence type="ECO:0000313" key="1">
    <source>
        <dbReference type="EMBL" id="KAK5915375.1"/>
    </source>
</evidence>
<proteinExistence type="predicted"/>
<keyword evidence="2" id="KW-1185">Reference proteome</keyword>
<accession>A0AAN8D7W9</accession>
<sequence>MPSLIKAERAADGRACQPLCYRLSYGHSPPSMTPASLCQAPLSEDYRSTGHPSVRCTPAFCQTGSDRPLPLGRPQRPI</sequence>
<reference evidence="1 2" key="1">
    <citation type="journal article" date="2023" name="Mol. Biol. Evol.">
        <title>Genomics of Secondarily Temperate Adaptation in the Only Non-Antarctic Icefish.</title>
        <authorList>
            <person name="Rivera-Colon A.G."/>
            <person name="Rayamajhi N."/>
            <person name="Minhas B.F."/>
            <person name="Madrigal G."/>
            <person name="Bilyk K.T."/>
            <person name="Yoon V."/>
            <person name="Hune M."/>
            <person name="Gregory S."/>
            <person name="Cheng C.H.C."/>
            <person name="Catchen J.M."/>
        </authorList>
    </citation>
    <scope>NUCLEOTIDE SEQUENCE [LARGE SCALE GENOMIC DNA]</scope>
    <source>
        <strain evidence="1">JC2023a</strain>
    </source>
</reference>
<organism evidence="1 2">
    <name type="scientific">Champsocephalus esox</name>
    <name type="common">pike icefish</name>
    <dbReference type="NCBI Taxonomy" id="159716"/>
    <lineage>
        <taxon>Eukaryota</taxon>
        <taxon>Metazoa</taxon>
        <taxon>Chordata</taxon>
        <taxon>Craniata</taxon>
        <taxon>Vertebrata</taxon>
        <taxon>Euteleostomi</taxon>
        <taxon>Actinopterygii</taxon>
        <taxon>Neopterygii</taxon>
        <taxon>Teleostei</taxon>
        <taxon>Neoteleostei</taxon>
        <taxon>Acanthomorphata</taxon>
        <taxon>Eupercaria</taxon>
        <taxon>Perciformes</taxon>
        <taxon>Notothenioidei</taxon>
        <taxon>Channichthyidae</taxon>
        <taxon>Champsocephalus</taxon>
    </lineage>
</organism>
<protein>
    <submittedName>
        <fullName evidence="1">Uncharacterized protein</fullName>
    </submittedName>
</protein>